<evidence type="ECO:0000313" key="9">
    <source>
        <dbReference type="EMBL" id="UWX64410.1"/>
    </source>
</evidence>
<feature type="region of interest" description="Disordered" evidence="6">
    <location>
        <begin position="291"/>
        <end position="325"/>
    </location>
</feature>
<dbReference type="PANTHER" id="PTHR42920">
    <property type="entry name" value="OS03G0707200 PROTEIN-RELATED"/>
    <property type="match status" value="1"/>
</dbReference>
<name>A0ABY5YH39_9DEIO</name>
<feature type="domain" description="EamA" evidence="8">
    <location>
        <begin position="6"/>
        <end position="144"/>
    </location>
</feature>
<dbReference type="Pfam" id="PF00892">
    <property type="entry name" value="EamA"/>
    <property type="match status" value="2"/>
</dbReference>
<feature type="transmembrane region" description="Helical" evidence="7">
    <location>
        <begin position="39"/>
        <end position="56"/>
    </location>
</feature>
<keyword evidence="4 7" id="KW-1133">Transmembrane helix</keyword>
<feature type="transmembrane region" description="Helical" evidence="7">
    <location>
        <begin position="77"/>
        <end position="96"/>
    </location>
</feature>
<feature type="transmembrane region" description="Helical" evidence="7">
    <location>
        <begin position="151"/>
        <end position="171"/>
    </location>
</feature>
<accession>A0ABY5YH39</accession>
<dbReference type="InterPro" id="IPR000620">
    <property type="entry name" value="EamA_dom"/>
</dbReference>
<evidence type="ECO:0000256" key="1">
    <source>
        <dbReference type="ARBA" id="ARBA00004651"/>
    </source>
</evidence>
<keyword evidence="3 7" id="KW-0812">Transmembrane</keyword>
<keyword evidence="5 7" id="KW-0472">Membrane</keyword>
<feature type="transmembrane region" description="Helical" evidence="7">
    <location>
        <begin position="213"/>
        <end position="233"/>
    </location>
</feature>
<proteinExistence type="predicted"/>
<feature type="transmembrane region" description="Helical" evidence="7">
    <location>
        <begin position="245"/>
        <end position="262"/>
    </location>
</feature>
<dbReference type="PANTHER" id="PTHR42920:SF5">
    <property type="entry name" value="EAMA DOMAIN-CONTAINING PROTEIN"/>
    <property type="match status" value="1"/>
</dbReference>
<evidence type="ECO:0000256" key="3">
    <source>
        <dbReference type="ARBA" id="ARBA00022692"/>
    </source>
</evidence>
<comment type="subcellular location">
    <subcellularLocation>
        <location evidence="1">Cell membrane</location>
        <topology evidence="1">Multi-pass membrane protein</topology>
    </subcellularLocation>
</comment>
<protein>
    <submittedName>
        <fullName evidence="9">DMT family transporter</fullName>
    </submittedName>
</protein>
<keyword evidence="2" id="KW-1003">Cell membrane</keyword>
<evidence type="ECO:0000313" key="10">
    <source>
        <dbReference type="Proteomes" id="UP001060261"/>
    </source>
</evidence>
<organism evidence="9 10">
    <name type="scientific">Deinococcus rubellus</name>
    <dbReference type="NCBI Taxonomy" id="1889240"/>
    <lineage>
        <taxon>Bacteria</taxon>
        <taxon>Thermotogati</taxon>
        <taxon>Deinococcota</taxon>
        <taxon>Deinococci</taxon>
        <taxon>Deinococcales</taxon>
        <taxon>Deinococcaceae</taxon>
        <taxon>Deinococcus</taxon>
    </lineage>
</organism>
<evidence type="ECO:0000256" key="7">
    <source>
        <dbReference type="SAM" id="Phobius"/>
    </source>
</evidence>
<feature type="transmembrane region" description="Helical" evidence="7">
    <location>
        <begin position="127"/>
        <end position="145"/>
    </location>
</feature>
<reference evidence="9" key="1">
    <citation type="submission" date="2022-09" db="EMBL/GenBank/DDBJ databases">
        <title>genome sequence of Deinococcus rubellus.</title>
        <authorList>
            <person name="Srinivasan S."/>
        </authorList>
    </citation>
    <scope>NUCLEOTIDE SEQUENCE</scope>
    <source>
        <strain evidence="9">Ant6</strain>
    </source>
</reference>
<feature type="domain" description="EamA" evidence="8">
    <location>
        <begin position="153"/>
        <end position="283"/>
    </location>
</feature>
<feature type="transmembrane region" description="Helical" evidence="7">
    <location>
        <begin position="268"/>
        <end position="286"/>
    </location>
</feature>
<evidence type="ECO:0000256" key="4">
    <source>
        <dbReference type="ARBA" id="ARBA00022989"/>
    </source>
</evidence>
<keyword evidence="10" id="KW-1185">Reference proteome</keyword>
<dbReference type="Proteomes" id="UP001060261">
    <property type="component" value="Chromosome"/>
</dbReference>
<dbReference type="SUPFAM" id="SSF103481">
    <property type="entry name" value="Multidrug resistance efflux transporter EmrE"/>
    <property type="match status" value="2"/>
</dbReference>
<feature type="transmembrane region" description="Helical" evidence="7">
    <location>
        <begin position="102"/>
        <end position="120"/>
    </location>
</feature>
<gene>
    <name evidence="9" type="ORF">N0D28_01685</name>
</gene>
<evidence type="ECO:0000259" key="8">
    <source>
        <dbReference type="Pfam" id="PF00892"/>
    </source>
</evidence>
<sequence>MPRHTLGLLLLILVTGIWGSTFAVVKTLTETLEPQVLIAWRFLIGTLATLPLLLFWRQTAPPHASPDRPRSLWKDGLLVGAWLIVGYGTQTIALQTTSANRAAFITALSVVLVPLWQALVARRPLGVFLWAAAALAVAGLALLSWEGGALVVGDAWALGCAVSYAGFILTLERTAPHHAALPFTLLQLVSVTALAWLWALLSGAALWPPAPQWSGLIYLGIVATTVTTLLQTVGQRWVSAAEASIIYALEPVSASLFSFVLIGERVGLRGLFGGALVVFATVLSQWRGNSQTTPETADLVNPPHAPHGQTTPEADPPKSGSSPGS</sequence>
<dbReference type="InterPro" id="IPR051258">
    <property type="entry name" value="Diverse_Substrate_Transporter"/>
</dbReference>
<dbReference type="InterPro" id="IPR037185">
    <property type="entry name" value="EmrE-like"/>
</dbReference>
<dbReference type="RefSeq" id="WP_260560684.1">
    <property type="nucleotide sequence ID" value="NZ_BAABEC010000075.1"/>
</dbReference>
<feature type="transmembrane region" description="Helical" evidence="7">
    <location>
        <begin position="183"/>
        <end position="207"/>
    </location>
</feature>
<evidence type="ECO:0000256" key="5">
    <source>
        <dbReference type="ARBA" id="ARBA00023136"/>
    </source>
</evidence>
<evidence type="ECO:0000256" key="2">
    <source>
        <dbReference type="ARBA" id="ARBA00022475"/>
    </source>
</evidence>
<dbReference type="EMBL" id="CP104213">
    <property type="protein sequence ID" value="UWX64410.1"/>
    <property type="molecule type" value="Genomic_DNA"/>
</dbReference>
<evidence type="ECO:0000256" key="6">
    <source>
        <dbReference type="SAM" id="MobiDB-lite"/>
    </source>
</evidence>